<dbReference type="FunFam" id="3.40.50.1170:FF:000001">
    <property type="entry name" value="L-asparaginase 2"/>
    <property type="match status" value="1"/>
</dbReference>
<accession>A0A5B8YA54</accession>
<dbReference type="PROSITE" id="PS51732">
    <property type="entry name" value="ASN_GLN_ASE_3"/>
    <property type="match status" value="1"/>
</dbReference>
<evidence type="ECO:0000256" key="5">
    <source>
        <dbReference type="SAM" id="MobiDB-lite"/>
    </source>
</evidence>
<dbReference type="PRINTS" id="PR00139">
    <property type="entry name" value="ASNGLNASE"/>
</dbReference>
<dbReference type="InterPro" id="IPR040919">
    <property type="entry name" value="Asparaginase_C"/>
</dbReference>
<dbReference type="Gene3D" id="3.40.50.1170">
    <property type="entry name" value="L-asparaginase, N-terminal domain"/>
    <property type="match status" value="1"/>
</dbReference>
<dbReference type="Pfam" id="PF17763">
    <property type="entry name" value="Asparaginase_C"/>
    <property type="match status" value="1"/>
</dbReference>
<dbReference type="Proteomes" id="UP000315995">
    <property type="component" value="Chromosome"/>
</dbReference>
<dbReference type="InterPro" id="IPR006034">
    <property type="entry name" value="Asparaginase/glutaminase-like"/>
</dbReference>
<dbReference type="InterPro" id="IPR037152">
    <property type="entry name" value="L-asparaginase_N_sf"/>
</dbReference>
<dbReference type="OrthoDB" id="9788068at2"/>
<dbReference type="InterPro" id="IPR036152">
    <property type="entry name" value="Asp/glu_Ase-like_sf"/>
</dbReference>
<dbReference type="InterPro" id="IPR041725">
    <property type="entry name" value="L-asparaginase_I"/>
</dbReference>
<evidence type="ECO:0000259" key="7">
    <source>
        <dbReference type="Pfam" id="PF17763"/>
    </source>
</evidence>
<evidence type="ECO:0000256" key="3">
    <source>
        <dbReference type="PIRSR" id="PIRSR001220-2"/>
    </source>
</evidence>
<name>A0A4Y6PZ96_PERCE</name>
<dbReference type="PIRSF" id="PIRSF500176">
    <property type="entry name" value="L_ASNase"/>
    <property type="match status" value="1"/>
</dbReference>
<dbReference type="Pfam" id="PF00710">
    <property type="entry name" value="Asparaginase"/>
    <property type="match status" value="1"/>
</dbReference>
<dbReference type="SUPFAM" id="SSF53774">
    <property type="entry name" value="Glutaminase/Asparaginase"/>
    <property type="match status" value="1"/>
</dbReference>
<dbReference type="InterPro" id="IPR027475">
    <property type="entry name" value="Asparaginase/glutaminase_AS2"/>
</dbReference>
<evidence type="ECO:0000256" key="2">
    <source>
        <dbReference type="PIRSR" id="PIRSR001220-1"/>
    </source>
</evidence>
<dbReference type="PANTHER" id="PTHR11707">
    <property type="entry name" value="L-ASPARAGINASE"/>
    <property type="match status" value="1"/>
</dbReference>
<keyword evidence="9" id="KW-1185">Reference proteome</keyword>
<dbReference type="AlphaFoldDB" id="A0A4Y6PZ96"/>
<dbReference type="PIRSF" id="PIRSF001220">
    <property type="entry name" value="L-ASNase_gatD"/>
    <property type="match status" value="1"/>
</dbReference>
<dbReference type="GO" id="GO:0004067">
    <property type="term" value="F:asparaginase activity"/>
    <property type="evidence" value="ECO:0007669"/>
    <property type="project" value="UniProtKB-UniRule"/>
</dbReference>
<feature type="active site" evidence="4">
    <location>
        <position position="182"/>
    </location>
</feature>
<dbReference type="EMBL" id="CP041186">
    <property type="protein sequence ID" value="QDG53644.1"/>
    <property type="molecule type" value="Genomic_DNA"/>
</dbReference>
<dbReference type="PROSITE" id="PS00917">
    <property type="entry name" value="ASN_GLN_ASE_2"/>
    <property type="match status" value="1"/>
</dbReference>
<dbReference type="CDD" id="cd08963">
    <property type="entry name" value="L-asparaginase_I"/>
    <property type="match status" value="1"/>
</dbReference>
<reference evidence="8 9" key="1">
    <citation type="submission" date="2019-06" db="EMBL/GenBank/DDBJ databases">
        <title>Persicimonas caeni gen. nov., sp. nov., a predatory bacterium isolated from solar saltern.</title>
        <authorList>
            <person name="Wang S."/>
        </authorList>
    </citation>
    <scope>NUCLEOTIDE SEQUENCE [LARGE SCALE GENOMIC DNA]</scope>
    <source>
        <strain evidence="8 9">YN101</strain>
    </source>
</reference>
<dbReference type="InterPro" id="IPR027473">
    <property type="entry name" value="L-asparaginase_C"/>
</dbReference>
<evidence type="ECO:0000313" key="8">
    <source>
        <dbReference type="EMBL" id="QDG53644.1"/>
    </source>
</evidence>
<organism evidence="8 9">
    <name type="scientific">Persicimonas caeni</name>
    <dbReference type="NCBI Taxonomy" id="2292766"/>
    <lineage>
        <taxon>Bacteria</taxon>
        <taxon>Deltaproteobacteria</taxon>
        <taxon>Bradymonadales</taxon>
        <taxon>Bradymonadaceae</taxon>
        <taxon>Persicimonas</taxon>
    </lineage>
</organism>
<evidence type="ECO:0000256" key="4">
    <source>
        <dbReference type="PROSITE-ProRule" id="PRU10100"/>
    </source>
</evidence>
<evidence type="ECO:0000313" key="9">
    <source>
        <dbReference type="Proteomes" id="UP000315995"/>
    </source>
</evidence>
<dbReference type="Gene3D" id="3.40.50.40">
    <property type="match status" value="1"/>
</dbReference>
<feature type="region of interest" description="Disordered" evidence="5">
    <location>
        <begin position="1"/>
        <end position="95"/>
    </location>
</feature>
<sequence>MSAPSEAPSTSPSTSTSPLSPNPSNAAPPRHPPLRRTPPTRLHLDIPPNDEPSKNDPSRARPQPTTLRSHSDQAGIPRLPKRHNLGNGRRDCTQPLGVPMKRVLLLHTGGTLGMTGEPLEPNAYSQALTDAVPELNELAEIDTEIVFNLDSSDIGPEHWTTLTDKIAEHYDDYDGFVIVHGTDTMAYSASALAYSLAGLDKPVVLTGAQRPLAALRTDARRNLADAVELATCDIPEVGICFDGLLLRGCCSTKSNARDYRAFDSPGISPLARLGVDIDVADHVLHRNEPFAPDARFDNHVLAVHMTPGFNPRLFELMLEAEDHPHGIVLAAFGAGTVPTAKRSLAPTVEKAVGLGIEVLVITQAYGLVDLSLYQNSRKLAEVGAVSGGRMTVEAAVPKLMHALAIYDDAEARRAYLQRNVAGELG</sequence>
<protein>
    <submittedName>
        <fullName evidence="8">Asparaginase</fullName>
    </submittedName>
</protein>
<evidence type="ECO:0000256" key="1">
    <source>
        <dbReference type="ARBA" id="ARBA00010518"/>
    </source>
</evidence>
<dbReference type="InterPro" id="IPR027474">
    <property type="entry name" value="L-asparaginase_N"/>
</dbReference>
<dbReference type="PANTHER" id="PTHR11707:SF28">
    <property type="entry name" value="60 KDA LYSOPHOSPHOLIPASE"/>
    <property type="match status" value="1"/>
</dbReference>
<comment type="similarity">
    <text evidence="1">Belongs to the asparaginase 1 family.</text>
</comment>
<dbReference type="SFLD" id="SFLDS00057">
    <property type="entry name" value="Glutaminase/Asparaginase"/>
    <property type="match status" value="1"/>
</dbReference>
<evidence type="ECO:0000259" key="6">
    <source>
        <dbReference type="Pfam" id="PF00710"/>
    </source>
</evidence>
<feature type="binding site" evidence="3">
    <location>
        <position position="151"/>
    </location>
    <ligand>
        <name>substrate</name>
    </ligand>
</feature>
<feature type="compositionally biased region" description="Low complexity" evidence="5">
    <location>
        <begin position="1"/>
        <end position="28"/>
    </location>
</feature>
<feature type="binding site" evidence="3">
    <location>
        <begin position="182"/>
        <end position="183"/>
    </location>
    <ligand>
        <name>substrate</name>
    </ligand>
</feature>
<gene>
    <name evidence="8" type="ORF">FIV42_23725</name>
</gene>
<feature type="domain" description="L-asparaginase N-terminal" evidence="6">
    <location>
        <begin position="102"/>
        <end position="280"/>
    </location>
</feature>
<feature type="domain" description="Asparaginase/glutaminase C-terminal" evidence="7">
    <location>
        <begin position="299"/>
        <end position="415"/>
    </location>
</feature>
<feature type="active site" description="O-isoaspartyl threonine intermediate" evidence="2">
    <location>
        <position position="111"/>
    </location>
</feature>
<accession>A0A4Y6PZ96</accession>
<proteinExistence type="inferred from homology"/>
<dbReference type="SMART" id="SM00870">
    <property type="entry name" value="Asparaginase"/>
    <property type="match status" value="1"/>
</dbReference>